<keyword evidence="1" id="KW-0812">Transmembrane</keyword>
<evidence type="ECO:0000313" key="2">
    <source>
        <dbReference type="EMBL" id="SCB98995.1"/>
    </source>
</evidence>
<evidence type="ECO:0000313" key="3">
    <source>
        <dbReference type="Proteomes" id="UP000181997"/>
    </source>
</evidence>
<reference evidence="3" key="1">
    <citation type="submission" date="2016-08" db="EMBL/GenBank/DDBJ databases">
        <authorList>
            <person name="Varghese N."/>
            <person name="Submissions Spin"/>
        </authorList>
    </citation>
    <scope>NUCLEOTIDE SEQUENCE [LARGE SCALE GENOMIC DNA]</scope>
    <source>
        <strain evidence="3">SGD-1123</strain>
    </source>
</reference>
<proteinExistence type="predicted"/>
<name>A0A0V8HHI9_9BACI</name>
<keyword evidence="1" id="KW-1133">Transmembrane helix</keyword>
<keyword evidence="1" id="KW-0472">Membrane</keyword>
<dbReference type="OrthoDB" id="2353968at2"/>
<organism evidence="2 3">
    <name type="scientific">[Bacillus] enclensis</name>
    <dbReference type="NCBI Taxonomy" id="1402860"/>
    <lineage>
        <taxon>Bacteria</taxon>
        <taxon>Bacillati</taxon>
        <taxon>Bacillota</taxon>
        <taxon>Bacilli</taxon>
        <taxon>Bacillales</taxon>
        <taxon>Bacillaceae</taxon>
        <taxon>Rossellomorea</taxon>
    </lineage>
</organism>
<dbReference type="RefSeq" id="WP_032089309.1">
    <property type="nucleotide sequence ID" value="NZ_FMAU01000002.1"/>
</dbReference>
<evidence type="ECO:0000256" key="1">
    <source>
        <dbReference type="SAM" id="Phobius"/>
    </source>
</evidence>
<dbReference type="Proteomes" id="UP000181997">
    <property type="component" value="Unassembled WGS sequence"/>
</dbReference>
<feature type="transmembrane region" description="Helical" evidence="1">
    <location>
        <begin position="7"/>
        <end position="25"/>
    </location>
</feature>
<keyword evidence="3" id="KW-1185">Reference proteome</keyword>
<protein>
    <recommendedName>
        <fullName evidence="4">SigmaY antisigma factor component</fullName>
    </recommendedName>
</protein>
<feature type="transmembrane region" description="Helical" evidence="1">
    <location>
        <begin position="37"/>
        <end position="56"/>
    </location>
</feature>
<dbReference type="AlphaFoldDB" id="A0A0V8HHI9"/>
<accession>A0A0V8HHI9</accession>
<evidence type="ECO:0008006" key="4">
    <source>
        <dbReference type="Google" id="ProtNLM"/>
    </source>
</evidence>
<gene>
    <name evidence="2" type="ORF">GA0061094_1683</name>
</gene>
<sequence>MTKEEMYLLLFIIPILLAQSIYLFLDARKNGHLYWFWGLWGLIQTPMPLIFYLMFAKKIWKKLKKRERVE</sequence>
<dbReference type="EMBL" id="FMAU01000002">
    <property type="protein sequence ID" value="SCB98995.1"/>
    <property type="molecule type" value="Genomic_DNA"/>
</dbReference>